<dbReference type="EMBL" id="IACF01002714">
    <property type="protein sequence ID" value="LAB68358.1"/>
    <property type="molecule type" value="mRNA"/>
</dbReference>
<dbReference type="Pfam" id="PF15433">
    <property type="entry name" value="MRP-S31"/>
    <property type="match status" value="1"/>
</dbReference>
<reference evidence="11" key="1">
    <citation type="submission" date="2017-11" db="EMBL/GenBank/DDBJ databases">
        <title>The sensing device of the deep-sea amphipod.</title>
        <authorList>
            <person name="Kobayashi H."/>
            <person name="Nagahama T."/>
            <person name="Arai W."/>
            <person name="Sasagawa Y."/>
            <person name="Umeda M."/>
            <person name="Hayashi T."/>
            <person name="Nikaido I."/>
            <person name="Watanabe H."/>
            <person name="Oguri K."/>
            <person name="Kitazato H."/>
            <person name="Fujioka K."/>
            <person name="Kido Y."/>
            <person name="Takami H."/>
        </authorList>
    </citation>
    <scope>NUCLEOTIDE SEQUENCE</scope>
    <source>
        <tissue evidence="11">Whole body</tissue>
    </source>
</reference>
<name>A0A2P2I2U9_9CRUS</name>
<feature type="region of interest" description="Disordered" evidence="9">
    <location>
        <begin position="86"/>
        <end position="117"/>
    </location>
</feature>
<dbReference type="AlphaFoldDB" id="A0A2P2I2U9"/>
<accession>A0A2P2I2U9</accession>
<protein>
    <recommendedName>
        <fullName evidence="7">Small ribosomal subunit protein mS31</fullName>
    </recommendedName>
    <alternativeName>
        <fullName evidence="8">28S ribosomal protein S31, mitochondrial</fullName>
    </alternativeName>
</protein>
<evidence type="ECO:0000256" key="3">
    <source>
        <dbReference type="ARBA" id="ARBA00022946"/>
    </source>
</evidence>
<organism evidence="10">
    <name type="scientific">Hirondellea gigas</name>
    <dbReference type="NCBI Taxonomy" id="1518452"/>
    <lineage>
        <taxon>Eukaryota</taxon>
        <taxon>Metazoa</taxon>
        <taxon>Ecdysozoa</taxon>
        <taxon>Arthropoda</taxon>
        <taxon>Crustacea</taxon>
        <taxon>Multicrustacea</taxon>
        <taxon>Malacostraca</taxon>
        <taxon>Eumalacostraca</taxon>
        <taxon>Peracarida</taxon>
        <taxon>Amphipoda</taxon>
        <taxon>Amphilochidea</taxon>
        <taxon>Lysianassida</taxon>
        <taxon>Lysianassidira</taxon>
        <taxon>Lysianassoidea</taxon>
        <taxon>Lysianassidae</taxon>
        <taxon>Hirondellea</taxon>
    </lineage>
</organism>
<evidence type="ECO:0000256" key="2">
    <source>
        <dbReference type="ARBA" id="ARBA00011057"/>
    </source>
</evidence>
<keyword evidence="5" id="KW-0496">Mitochondrion</keyword>
<dbReference type="PANTHER" id="PTHR13231:SF3">
    <property type="entry name" value="SMALL RIBOSOMAL SUBUNIT PROTEIN MS31"/>
    <property type="match status" value="1"/>
</dbReference>
<keyword evidence="6" id="KW-0687">Ribonucleoprotein</keyword>
<comment type="similarity">
    <text evidence="2">Belongs to the mitochondrion-specific ribosomal protein mS31 family.</text>
</comment>
<sequence length="389" mass="43526">MFRFSVSIRSRSESCSLLLRRGFSASGSGSGDGDGDSSDAAPAAQTPQQQKSTEISKEKSDPDRKQELQLKKSAAAKSKLSSLISSLSINKSSSPPPLEVKKKATLELSQPEPRGHKLKSILEDDELSVRSERRTIGKEMTLAVKAVADEVGGGYKTQGELLRSLLEWDKTVPRKSAGTTASPLAGLRGVLSDIEVEKQPQKTERSFPSRQTSRRTMYEDDTRDFQITNLFAAEPLHIFALEPKQEPDQELPVLPTWDALAARELEQSLARPPANFFQEIILWTNQGKVWHFPVDNETDMYEEQNIGFHEHIFLERHISSWCPKTGPIAHFMELVCVGLSKNPHITVERKINVLSWYKQFFDERETLCREVGALPDSKPAATEDHLQTA</sequence>
<reference evidence="10" key="2">
    <citation type="journal article" date="2018" name="Biosci. Biotechnol. Biochem.">
        <title>Polysaccharide hydrolase of the hadal zone amphipods Hirondellea gigas.</title>
        <authorList>
            <person name="Kobayashi H."/>
            <person name="Nagahama T."/>
            <person name="Arai W."/>
            <person name="Sasagawa Y."/>
            <person name="Umeda M."/>
            <person name="Hayashi T."/>
            <person name="Nikaido I."/>
            <person name="Watanabe H."/>
            <person name="Oguri K."/>
            <person name="Kitazato H."/>
            <person name="Fujioka K."/>
            <person name="Kido Y."/>
            <person name="Takami H."/>
        </authorList>
    </citation>
    <scope>NUCLEOTIDE SEQUENCE</scope>
    <source>
        <tissue evidence="10">Whole body</tissue>
    </source>
</reference>
<evidence type="ECO:0000313" key="10">
    <source>
        <dbReference type="EMBL" id="LAB68358.1"/>
    </source>
</evidence>
<evidence type="ECO:0000256" key="5">
    <source>
        <dbReference type="ARBA" id="ARBA00023128"/>
    </source>
</evidence>
<feature type="compositionally biased region" description="Basic and acidic residues" evidence="9">
    <location>
        <begin position="54"/>
        <end position="70"/>
    </location>
</feature>
<evidence type="ECO:0000256" key="4">
    <source>
        <dbReference type="ARBA" id="ARBA00022980"/>
    </source>
</evidence>
<keyword evidence="4 10" id="KW-0689">Ribosomal protein</keyword>
<evidence type="ECO:0000256" key="1">
    <source>
        <dbReference type="ARBA" id="ARBA00004173"/>
    </source>
</evidence>
<dbReference type="EMBL" id="IACT01003794">
    <property type="protein sequence ID" value="LAC23018.1"/>
    <property type="molecule type" value="mRNA"/>
</dbReference>
<evidence type="ECO:0000256" key="9">
    <source>
        <dbReference type="SAM" id="MobiDB-lite"/>
    </source>
</evidence>
<dbReference type="GO" id="GO:0003735">
    <property type="term" value="F:structural constituent of ribosome"/>
    <property type="evidence" value="ECO:0007669"/>
    <property type="project" value="InterPro"/>
</dbReference>
<keyword evidence="3" id="KW-0809">Transit peptide</keyword>
<evidence type="ECO:0000256" key="7">
    <source>
        <dbReference type="ARBA" id="ARBA00035133"/>
    </source>
</evidence>
<feature type="compositionally biased region" description="Low complexity" evidence="9">
    <location>
        <begin position="38"/>
        <end position="50"/>
    </location>
</feature>
<dbReference type="GO" id="GO:0005763">
    <property type="term" value="C:mitochondrial small ribosomal subunit"/>
    <property type="evidence" value="ECO:0007669"/>
    <property type="project" value="InterPro"/>
</dbReference>
<evidence type="ECO:0000256" key="8">
    <source>
        <dbReference type="ARBA" id="ARBA00035363"/>
    </source>
</evidence>
<evidence type="ECO:0000313" key="11">
    <source>
        <dbReference type="EMBL" id="LAC23018.1"/>
    </source>
</evidence>
<feature type="region of interest" description="Disordered" evidence="9">
    <location>
        <begin position="22"/>
        <end position="74"/>
    </location>
</feature>
<dbReference type="PANTHER" id="PTHR13231">
    <property type="entry name" value="MITOCHONDRIAL RIBOSOMAL PROTEIN S31"/>
    <property type="match status" value="1"/>
</dbReference>
<dbReference type="InterPro" id="IPR026299">
    <property type="entry name" value="MRP-S31"/>
</dbReference>
<evidence type="ECO:0000256" key="6">
    <source>
        <dbReference type="ARBA" id="ARBA00023274"/>
    </source>
</evidence>
<comment type="subcellular location">
    <subcellularLocation>
        <location evidence="1">Mitochondrion</location>
    </subcellularLocation>
</comment>
<proteinExistence type="evidence at transcript level"/>